<organism evidence="4 5">
    <name type="scientific">Corallococcus carmarthensis</name>
    <dbReference type="NCBI Taxonomy" id="2316728"/>
    <lineage>
        <taxon>Bacteria</taxon>
        <taxon>Pseudomonadati</taxon>
        <taxon>Myxococcota</taxon>
        <taxon>Myxococcia</taxon>
        <taxon>Myxococcales</taxon>
        <taxon>Cystobacterineae</taxon>
        <taxon>Myxococcaceae</taxon>
        <taxon>Corallococcus</taxon>
    </lineage>
</organism>
<evidence type="ECO:0000313" key="5">
    <source>
        <dbReference type="Proteomes" id="UP000268313"/>
    </source>
</evidence>
<dbReference type="Pfam" id="PF02129">
    <property type="entry name" value="Peptidase_S15"/>
    <property type="match status" value="1"/>
</dbReference>
<keyword evidence="2" id="KW-0812">Transmembrane</keyword>
<accession>A0A3A8KEB6</accession>
<evidence type="ECO:0000256" key="1">
    <source>
        <dbReference type="ARBA" id="ARBA00022801"/>
    </source>
</evidence>
<keyword evidence="2" id="KW-0472">Membrane</keyword>
<proteinExistence type="predicted"/>
<gene>
    <name evidence="4" type="ORF">D7X32_04790</name>
</gene>
<feature type="transmembrane region" description="Helical" evidence="2">
    <location>
        <begin position="12"/>
        <end position="32"/>
    </location>
</feature>
<dbReference type="EMBL" id="RAWE01000010">
    <property type="protein sequence ID" value="RKH06503.1"/>
    <property type="molecule type" value="Genomic_DNA"/>
</dbReference>
<evidence type="ECO:0000259" key="3">
    <source>
        <dbReference type="Pfam" id="PF02129"/>
    </source>
</evidence>
<dbReference type="Gene3D" id="3.40.50.1820">
    <property type="entry name" value="alpha/beta hydrolase"/>
    <property type="match status" value="1"/>
</dbReference>
<dbReference type="PANTHER" id="PTHR22946:SF9">
    <property type="entry name" value="POLYKETIDE TRANSFERASE AF380"/>
    <property type="match status" value="1"/>
</dbReference>
<dbReference type="SUPFAM" id="SSF53474">
    <property type="entry name" value="alpha/beta-Hydrolases"/>
    <property type="match status" value="1"/>
</dbReference>
<comment type="caution">
    <text evidence="4">The sequence shown here is derived from an EMBL/GenBank/DDBJ whole genome shotgun (WGS) entry which is preliminary data.</text>
</comment>
<sequence>MGGPGVRVKRPLIAGLVLGGVALLAMAAWVAVRSARYISQEVHPPRQPVGSPPQEAEFAGLRDVAFQDRDGLQLKGWYLPPRDGALVILVHGLTGNRTQLLPEARFLAKAGYGLVLFDLGAHGESGGTVSTYGDREAAQVQAAVDFAAHQPEVDAKRIGALGFSLGGYSVLKAAAADPRLKAVVVEAAAVAPAQALQDELGHWGPLGLWPALGVMKRAGVDVNAVQPARDMAALAGRPVLLVAGAADPWVPDAALEDLLRQGQGPWEKWRVPGAGHENYLQASPEEYPRRVLAFFSRFL</sequence>
<evidence type="ECO:0000256" key="2">
    <source>
        <dbReference type="SAM" id="Phobius"/>
    </source>
</evidence>
<name>A0A3A8KEB6_9BACT</name>
<dbReference type="InterPro" id="IPR050261">
    <property type="entry name" value="FrsA_esterase"/>
</dbReference>
<dbReference type="PANTHER" id="PTHR22946">
    <property type="entry name" value="DIENELACTONE HYDROLASE DOMAIN-CONTAINING PROTEIN-RELATED"/>
    <property type="match status" value="1"/>
</dbReference>
<dbReference type="GO" id="GO:0052689">
    <property type="term" value="F:carboxylic ester hydrolase activity"/>
    <property type="evidence" value="ECO:0007669"/>
    <property type="project" value="UniProtKB-ARBA"/>
</dbReference>
<dbReference type="InterPro" id="IPR000383">
    <property type="entry name" value="Xaa-Pro-like_dom"/>
</dbReference>
<evidence type="ECO:0000313" key="4">
    <source>
        <dbReference type="EMBL" id="RKH06503.1"/>
    </source>
</evidence>
<reference evidence="5" key="1">
    <citation type="submission" date="2018-09" db="EMBL/GenBank/DDBJ databases">
        <authorList>
            <person name="Livingstone P.G."/>
            <person name="Whitworth D.E."/>
        </authorList>
    </citation>
    <scope>NUCLEOTIDE SEQUENCE [LARGE SCALE GENOMIC DNA]</scope>
    <source>
        <strain evidence="5">CA043D</strain>
    </source>
</reference>
<dbReference type="Proteomes" id="UP000268313">
    <property type="component" value="Unassembled WGS sequence"/>
</dbReference>
<keyword evidence="1 4" id="KW-0378">Hydrolase</keyword>
<feature type="domain" description="Xaa-Pro dipeptidyl-peptidase-like" evidence="3">
    <location>
        <begin position="101"/>
        <end position="205"/>
    </location>
</feature>
<keyword evidence="2" id="KW-1133">Transmembrane helix</keyword>
<protein>
    <submittedName>
        <fullName evidence="4">Alpha/beta fold hydrolase</fullName>
    </submittedName>
</protein>
<dbReference type="AlphaFoldDB" id="A0A3A8KEB6"/>
<dbReference type="InterPro" id="IPR029058">
    <property type="entry name" value="AB_hydrolase_fold"/>
</dbReference>
<keyword evidence="5" id="KW-1185">Reference proteome</keyword>